<evidence type="ECO:0000313" key="2">
    <source>
        <dbReference type="Proteomes" id="UP001201163"/>
    </source>
</evidence>
<protein>
    <submittedName>
        <fullName evidence="1">Uncharacterized protein</fullName>
    </submittedName>
</protein>
<proteinExistence type="predicted"/>
<dbReference type="PANTHER" id="PTHR33129:SF1">
    <property type="entry name" value="ATP-BINDING PROTEIN"/>
    <property type="match status" value="1"/>
</dbReference>
<dbReference type="EMBL" id="JAKELL010000089">
    <property type="protein sequence ID" value="KAH8983345.1"/>
    <property type="molecule type" value="Genomic_DNA"/>
</dbReference>
<sequence length="636" mass="71791">MDAQIRVFIPWLSTLRLFPRDRISSVGGLLTAIWTEEVSPLSQGLRLSHCSLRTLLVPVPMEPRDTLQKRVMRGTRVNGWAVNTKDTDAVPPGWSNTEILHVYLYIDLGPAPPPPEVQVAEQLYKTLWGEDLNVILEEISDVDGTTWKHVPKTHIDSLQKLGYTESCGLLLRSEYDITYRTICKDSETAKARQRGGVVVTGQPGIGKTCFLYYILLRRLSEMEPVALERPEFFILFHDGGVYRYPKADPDFLPKSTWALTDSTGQTPEPCSAFQTVSKRLEAWIIQTTSPAVTRWHDWHKYCKADMFVMNPISIKEITILGKLLKPDDDVSDDLQRLYGKWGPSARTCFELLAEGKEDTYERKVKRTAIDFVKSANPNFDQSKVSHHLFAVRPVGQSRAGREDQIAEIATDHIRDIISYAAADASAQVRIDFFQMISTHPSFKAPAGTMFEGFVLSWLYARPNAEPLRCIATNQAELEIPACGKEQTTFFDRNSVLTKKDVNGWDKSPLCLLPKPKNFPTVDAIVITDEFVITIQVTVSNEHGAKKEGFDEIKKIIPAFLRNKKNKPKQNKPWRHVFITHSDSGAEFLREQNLPGLPDGALVFSGVFDILRSGVKSEHVEAFNERKKQSGNSMEVD</sequence>
<dbReference type="AlphaFoldDB" id="A0AAD4Q9N2"/>
<dbReference type="InterPro" id="IPR052980">
    <property type="entry name" value="Crinkler_effector"/>
</dbReference>
<dbReference type="PANTHER" id="PTHR33129">
    <property type="entry name" value="PROTEIN KINASE DOMAIN-CONTAINING PROTEIN-RELATED"/>
    <property type="match status" value="1"/>
</dbReference>
<gene>
    <name evidence="1" type="ORF">EDB92DRAFT_1819512</name>
</gene>
<dbReference type="Proteomes" id="UP001201163">
    <property type="component" value="Unassembled WGS sequence"/>
</dbReference>
<reference evidence="1" key="1">
    <citation type="submission" date="2022-01" db="EMBL/GenBank/DDBJ databases">
        <title>Comparative genomics reveals a dynamic genome evolution in the ectomycorrhizal milk-cap (Lactarius) mushrooms.</title>
        <authorList>
            <consortium name="DOE Joint Genome Institute"/>
            <person name="Lebreton A."/>
            <person name="Tang N."/>
            <person name="Kuo A."/>
            <person name="LaButti K."/>
            <person name="Drula E."/>
            <person name="Barry K."/>
            <person name="Clum A."/>
            <person name="Lipzen A."/>
            <person name="Mousain D."/>
            <person name="Ng V."/>
            <person name="Wang R."/>
            <person name="Wang X."/>
            <person name="Dai Y."/>
            <person name="Henrissat B."/>
            <person name="Grigoriev I.V."/>
            <person name="Guerin-Laguette A."/>
            <person name="Yu F."/>
            <person name="Martin F.M."/>
        </authorList>
    </citation>
    <scope>NUCLEOTIDE SEQUENCE</scope>
    <source>
        <strain evidence="1">QP</strain>
    </source>
</reference>
<organism evidence="1 2">
    <name type="scientific">Lactarius akahatsu</name>
    <dbReference type="NCBI Taxonomy" id="416441"/>
    <lineage>
        <taxon>Eukaryota</taxon>
        <taxon>Fungi</taxon>
        <taxon>Dikarya</taxon>
        <taxon>Basidiomycota</taxon>
        <taxon>Agaricomycotina</taxon>
        <taxon>Agaricomycetes</taxon>
        <taxon>Russulales</taxon>
        <taxon>Russulaceae</taxon>
        <taxon>Lactarius</taxon>
    </lineage>
</organism>
<name>A0AAD4Q9N2_9AGAM</name>
<comment type="caution">
    <text evidence="1">The sequence shown here is derived from an EMBL/GenBank/DDBJ whole genome shotgun (WGS) entry which is preliminary data.</text>
</comment>
<keyword evidence="2" id="KW-1185">Reference proteome</keyword>
<evidence type="ECO:0000313" key="1">
    <source>
        <dbReference type="EMBL" id="KAH8983345.1"/>
    </source>
</evidence>
<accession>A0AAD4Q9N2</accession>